<dbReference type="EMBL" id="JAEQNE010000002">
    <property type="protein sequence ID" value="MBL0391944.1"/>
    <property type="molecule type" value="Genomic_DNA"/>
</dbReference>
<dbReference type="RefSeq" id="WP_201674536.1">
    <property type="nucleotide sequence ID" value="NZ_JAEQNE010000002.1"/>
</dbReference>
<sequence>MRNLLLFLHVAGAIFWMGGMAFTVIALRPALHAQLEPPVRLPLVVLVLRRFFVVVIASIALLLATGVPLLLQVPGAMAPRGWHAMAGLGVLMMLIFGHIFFSPWRKLQRAVELGDWPDGGRRMQLITLLVKINLGLGWVAIAAVLLWH</sequence>
<accession>A0A936YZ74</accession>
<comment type="caution">
    <text evidence="3">The sequence shown here is derived from an EMBL/GenBank/DDBJ whole genome shotgun (WGS) entry which is preliminary data.</text>
</comment>
<evidence type="ECO:0000259" key="2">
    <source>
        <dbReference type="Pfam" id="PF05425"/>
    </source>
</evidence>
<feature type="transmembrane region" description="Helical" evidence="1">
    <location>
        <begin position="83"/>
        <end position="104"/>
    </location>
</feature>
<dbReference type="GO" id="GO:0016020">
    <property type="term" value="C:membrane"/>
    <property type="evidence" value="ECO:0007669"/>
    <property type="project" value="InterPro"/>
</dbReference>
<name>A0A936YZ74_9BURK</name>
<feature type="domain" description="Copper resistance protein D" evidence="2">
    <location>
        <begin position="47"/>
        <end position="146"/>
    </location>
</feature>
<feature type="transmembrane region" description="Helical" evidence="1">
    <location>
        <begin position="124"/>
        <end position="147"/>
    </location>
</feature>
<proteinExistence type="predicted"/>
<evidence type="ECO:0000313" key="4">
    <source>
        <dbReference type="Proteomes" id="UP000599109"/>
    </source>
</evidence>
<protein>
    <submittedName>
        <fullName evidence="3">CopD family protein</fullName>
    </submittedName>
</protein>
<dbReference type="InterPro" id="IPR008457">
    <property type="entry name" value="Cu-R_CopD_dom"/>
</dbReference>
<feature type="transmembrane region" description="Helical" evidence="1">
    <location>
        <begin position="50"/>
        <end position="71"/>
    </location>
</feature>
<keyword evidence="4" id="KW-1185">Reference proteome</keyword>
<keyword evidence="1" id="KW-0812">Transmembrane</keyword>
<organism evidence="3 4">
    <name type="scientific">Ramlibacter monticola</name>
    <dbReference type="NCBI Taxonomy" id="1926872"/>
    <lineage>
        <taxon>Bacteria</taxon>
        <taxon>Pseudomonadati</taxon>
        <taxon>Pseudomonadota</taxon>
        <taxon>Betaproteobacteria</taxon>
        <taxon>Burkholderiales</taxon>
        <taxon>Comamonadaceae</taxon>
        <taxon>Ramlibacter</taxon>
    </lineage>
</organism>
<dbReference type="Proteomes" id="UP000599109">
    <property type="component" value="Unassembled WGS sequence"/>
</dbReference>
<keyword evidence="1" id="KW-0472">Membrane</keyword>
<reference evidence="3 4" key="1">
    <citation type="journal article" date="2017" name="Int. J. Syst. Evol. Microbiol.">
        <title>Ramlibacter monticola sp. nov., isolated from forest soil.</title>
        <authorList>
            <person name="Chaudhary D.K."/>
            <person name="Kim J."/>
        </authorList>
    </citation>
    <scope>NUCLEOTIDE SEQUENCE [LARGE SCALE GENOMIC DNA]</scope>
    <source>
        <strain evidence="3 4">KACC 19175</strain>
    </source>
</reference>
<gene>
    <name evidence="3" type="ORF">JJ685_12460</name>
</gene>
<dbReference type="AlphaFoldDB" id="A0A936YZ74"/>
<evidence type="ECO:0000313" key="3">
    <source>
        <dbReference type="EMBL" id="MBL0391944.1"/>
    </source>
</evidence>
<keyword evidence="1" id="KW-1133">Transmembrane helix</keyword>
<dbReference type="Pfam" id="PF05425">
    <property type="entry name" value="CopD"/>
    <property type="match status" value="1"/>
</dbReference>
<evidence type="ECO:0000256" key="1">
    <source>
        <dbReference type="SAM" id="Phobius"/>
    </source>
</evidence>